<keyword evidence="2" id="KW-1185">Reference proteome</keyword>
<organism evidence="1 2">
    <name type="scientific">Exidia glandulosa HHB12029</name>
    <dbReference type="NCBI Taxonomy" id="1314781"/>
    <lineage>
        <taxon>Eukaryota</taxon>
        <taxon>Fungi</taxon>
        <taxon>Dikarya</taxon>
        <taxon>Basidiomycota</taxon>
        <taxon>Agaricomycotina</taxon>
        <taxon>Agaricomycetes</taxon>
        <taxon>Auriculariales</taxon>
        <taxon>Exidiaceae</taxon>
        <taxon>Exidia</taxon>
    </lineage>
</organism>
<evidence type="ECO:0000313" key="2">
    <source>
        <dbReference type="Proteomes" id="UP000077266"/>
    </source>
</evidence>
<dbReference type="InParanoid" id="A0A166BGS9"/>
<proteinExistence type="predicted"/>
<sequence>MTVRARSPLSLVVLCGSPAHLNLHDGPPTGCVPHSAQPYTLCSLLLLGRTFDPWHSVLAQRANCEHPILSRSARQRAYSHTNSGLRVETNEKTRSRRSRVTMRTRYLLSI</sequence>
<gene>
    <name evidence="1" type="ORF">EXIGLDRAFT_112579</name>
</gene>
<dbReference type="Proteomes" id="UP000077266">
    <property type="component" value="Unassembled WGS sequence"/>
</dbReference>
<dbReference type="AlphaFoldDB" id="A0A166BGS9"/>
<reference evidence="1 2" key="1">
    <citation type="journal article" date="2016" name="Mol. Biol. Evol.">
        <title>Comparative Genomics of Early-Diverging Mushroom-Forming Fungi Provides Insights into the Origins of Lignocellulose Decay Capabilities.</title>
        <authorList>
            <person name="Nagy L.G."/>
            <person name="Riley R."/>
            <person name="Tritt A."/>
            <person name="Adam C."/>
            <person name="Daum C."/>
            <person name="Floudas D."/>
            <person name="Sun H."/>
            <person name="Yadav J.S."/>
            <person name="Pangilinan J."/>
            <person name="Larsson K.H."/>
            <person name="Matsuura K."/>
            <person name="Barry K."/>
            <person name="Labutti K."/>
            <person name="Kuo R."/>
            <person name="Ohm R.A."/>
            <person name="Bhattacharya S.S."/>
            <person name="Shirouzu T."/>
            <person name="Yoshinaga Y."/>
            <person name="Martin F.M."/>
            <person name="Grigoriev I.V."/>
            <person name="Hibbett D.S."/>
        </authorList>
    </citation>
    <scope>NUCLEOTIDE SEQUENCE [LARGE SCALE GENOMIC DNA]</scope>
    <source>
        <strain evidence="1 2">HHB12029</strain>
    </source>
</reference>
<name>A0A166BGS9_EXIGL</name>
<evidence type="ECO:0000313" key="1">
    <source>
        <dbReference type="EMBL" id="KZW00960.1"/>
    </source>
</evidence>
<dbReference type="EMBL" id="KV425897">
    <property type="protein sequence ID" value="KZW00960.1"/>
    <property type="molecule type" value="Genomic_DNA"/>
</dbReference>
<protein>
    <submittedName>
        <fullName evidence="1">Uncharacterized protein</fullName>
    </submittedName>
</protein>
<accession>A0A166BGS9</accession>